<dbReference type="EMBL" id="CDMY01000476">
    <property type="protein sequence ID" value="CEM16019.1"/>
    <property type="molecule type" value="Genomic_DNA"/>
</dbReference>
<dbReference type="VEuPathDB" id="CryptoDB:Vbra_9397"/>
<evidence type="ECO:0000313" key="2">
    <source>
        <dbReference type="Proteomes" id="UP000041254"/>
    </source>
</evidence>
<dbReference type="Proteomes" id="UP000041254">
    <property type="component" value="Unassembled WGS sequence"/>
</dbReference>
<accession>A0A0G4FP81</accession>
<sequence>MQADGLTYPLHRVWDVPKGLDRILRRLVKHEGGETVAKCRKVESLGLFLIQLCGNKAVAMQKLINTQGQVVEYATTAYSVNITHATPESKDEKPHWRST</sequence>
<evidence type="ECO:0000313" key="1">
    <source>
        <dbReference type="EMBL" id="CEM16019.1"/>
    </source>
</evidence>
<protein>
    <submittedName>
        <fullName evidence="1">Uncharacterized protein</fullName>
    </submittedName>
</protein>
<keyword evidence="2" id="KW-1185">Reference proteome</keyword>
<dbReference type="InParanoid" id="A0A0G4FP81"/>
<organism evidence="1 2">
    <name type="scientific">Vitrella brassicaformis (strain CCMP3155)</name>
    <dbReference type="NCBI Taxonomy" id="1169540"/>
    <lineage>
        <taxon>Eukaryota</taxon>
        <taxon>Sar</taxon>
        <taxon>Alveolata</taxon>
        <taxon>Colpodellida</taxon>
        <taxon>Vitrellaceae</taxon>
        <taxon>Vitrella</taxon>
    </lineage>
</organism>
<proteinExistence type="predicted"/>
<reference evidence="1 2" key="1">
    <citation type="submission" date="2014-11" db="EMBL/GenBank/DDBJ databases">
        <authorList>
            <person name="Zhu J."/>
            <person name="Qi W."/>
            <person name="Song R."/>
        </authorList>
    </citation>
    <scope>NUCLEOTIDE SEQUENCE [LARGE SCALE GENOMIC DNA]</scope>
</reference>
<gene>
    <name evidence="1" type="ORF">Vbra_9397</name>
</gene>
<name>A0A0G4FP81_VITBC</name>
<dbReference type="AlphaFoldDB" id="A0A0G4FP81"/>